<feature type="transmembrane region" description="Helical" evidence="9">
    <location>
        <begin position="59"/>
        <end position="84"/>
    </location>
</feature>
<dbReference type="PROSITE" id="PS00211">
    <property type="entry name" value="ABC_TRANSPORTER_1"/>
    <property type="match status" value="1"/>
</dbReference>
<dbReference type="PROSITE" id="PS50893">
    <property type="entry name" value="ABC_TRANSPORTER_2"/>
    <property type="match status" value="1"/>
</dbReference>
<dbReference type="SMART" id="SM00382">
    <property type="entry name" value="AAA"/>
    <property type="match status" value="1"/>
</dbReference>
<evidence type="ECO:0000256" key="3">
    <source>
        <dbReference type="ARBA" id="ARBA00022741"/>
    </source>
</evidence>
<dbReference type="EMBL" id="JABWGV010000003">
    <property type="protein sequence ID" value="NVD45176.1"/>
    <property type="molecule type" value="Genomic_DNA"/>
</dbReference>
<feature type="transmembrane region" description="Helical" evidence="9">
    <location>
        <begin position="316"/>
        <end position="338"/>
    </location>
</feature>
<keyword evidence="2 9" id="KW-0812">Transmembrane</keyword>
<dbReference type="Pfam" id="PF00664">
    <property type="entry name" value="ABC_membrane"/>
    <property type="match status" value="1"/>
</dbReference>
<dbReference type="InterPro" id="IPR027417">
    <property type="entry name" value="P-loop_NTPase"/>
</dbReference>
<dbReference type="CDD" id="cd18575">
    <property type="entry name" value="ABC_6TM_bac_exporter_ABCB8_10_like"/>
    <property type="match status" value="1"/>
</dbReference>
<evidence type="ECO:0000256" key="8">
    <source>
        <dbReference type="SAM" id="MobiDB-lite"/>
    </source>
</evidence>
<evidence type="ECO:0000259" key="10">
    <source>
        <dbReference type="PROSITE" id="PS50893"/>
    </source>
</evidence>
<keyword evidence="5 9" id="KW-1133">Transmembrane helix</keyword>
<dbReference type="Pfam" id="PF00005">
    <property type="entry name" value="ABC_tran"/>
    <property type="match status" value="1"/>
</dbReference>
<feature type="transmembrane region" description="Helical" evidence="9">
    <location>
        <begin position="104"/>
        <end position="130"/>
    </location>
</feature>
<organism evidence="12 13">
    <name type="scientific">Qipengyuania atrilutea</name>
    <dbReference type="NCBI Taxonomy" id="2744473"/>
    <lineage>
        <taxon>Bacteria</taxon>
        <taxon>Pseudomonadati</taxon>
        <taxon>Pseudomonadota</taxon>
        <taxon>Alphaproteobacteria</taxon>
        <taxon>Sphingomonadales</taxon>
        <taxon>Erythrobacteraceae</taxon>
        <taxon>Qipengyuania</taxon>
    </lineage>
</organism>
<dbReference type="InterPro" id="IPR039421">
    <property type="entry name" value="Type_1_exporter"/>
</dbReference>
<feature type="transmembrane region" description="Helical" evidence="9">
    <location>
        <begin position="175"/>
        <end position="198"/>
    </location>
</feature>
<keyword evidence="4 12" id="KW-0067">ATP-binding</keyword>
<comment type="function">
    <text evidence="7">Part of an ABC transporter complex. Transmembrane domains (TMD) form a pore in the inner membrane and the ATP-binding domain (NBD) is responsible for energy generation.</text>
</comment>
<dbReference type="Gene3D" id="3.40.50.300">
    <property type="entry name" value="P-loop containing nucleotide triphosphate hydrolases"/>
    <property type="match status" value="1"/>
</dbReference>
<dbReference type="Gene3D" id="1.20.1560.10">
    <property type="entry name" value="ABC transporter type 1, transmembrane domain"/>
    <property type="match status" value="1"/>
</dbReference>
<dbReference type="InterPro" id="IPR017871">
    <property type="entry name" value="ABC_transporter-like_CS"/>
</dbReference>
<feature type="domain" description="ABC transmembrane type-1" evidence="11">
    <location>
        <begin position="65"/>
        <end position="347"/>
    </location>
</feature>
<gene>
    <name evidence="12" type="ORF">HUV48_09105</name>
</gene>
<name>A0A850H3D9_9SPHN</name>
<keyword evidence="3" id="KW-0547">Nucleotide-binding</keyword>
<dbReference type="PROSITE" id="PS50929">
    <property type="entry name" value="ABC_TM1F"/>
    <property type="match status" value="1"/>
</dbReference>
<dbReference type="GO" id="GO:0005886">
    <property type="term" value="C:plasma membrane"/>
    <property type="evidence" value="ECO:0007669"/>
    <property type="project" value="UniProtKB-SubCell"/>
</dbReference>
<dbReference type="Proteomes" id="UP000561438">
    <property type="component" value="Unassembled WGS sequence"/>
</dbReference>
<dbReference type="SUPFAM" id="SSF52540">
    <property type="entry name" value="P-loop containing nucleoside triphosphate hydrolases"/>
    <property type="match status" value="1"/>
</dbReference>
<comment type="subcellular location">
    <subcellularLocation>
        <location evidence="1">Cell membrane</location>
        <topology evidence="1">Multi-pass membrane protein</topology>
    </subcellularLocation>
</comment>
<evidence type="ECO:0000256" key="9">
    <source>
        <dbReference type="SAM" id="Phobius"/>
    </source>
</evidence>
<dbReference type="InterPro" id="IPR036640">
    <property type="entry name" value="ABC1_TM_sf"/>
</dbReference>
<dbReference type="AlphaFoldDB" id="A0A850H3D9"/>
<sequence length="625" mass="67800">MDDRDERLSQTPSVTERSGDESEASSLALDWIGTGKNEPPERARSLKPLRMVIDALKNYPVQITFAAIALLITAGATLAIPAGFKLIIDRGFAAGGDPADIGRWFRYLLMIVAVLAAGTALRFYFVSWLGERVVADIRRRVHDNLLRLAPAFYEENSPKEISSRMTSDTALIEQVVGTTVSVALRNFLMAIGGTIYLFFLAPQLTLGLLLVIPLIIIPITLFGKRLRDVSRSSQDRVADVGAMVTEVLSSMKIVQAFNQERREGGRFAEAVEQTFDTAKRRILIRAVMTSIIILLIFGSITILMWRGAIGVAEGNISGGTIAAFVITGGLVAGAFGALTEVYGDLLRGAGAASRLSELLEERATITAPSRAEKLPDPPRGSLSFRGVTFRYPTRMDVAAIDNFTLEIEPGETVAIVGPSGAGKSTIFQLAERFYDPQAGTIRLDGVPLTRVDPAEIRKRMALVPQDGVLFSANARDNLRYGNWEASDEAIWEAARAANAEKFLTTLPDGLDTYLGESGTRLSGGQQQRMAIARAILRDAPILLLDEATSALDAQSERLVQDALDRLMKDRTTLVIAHRLATVRAADRIIVMADGRIVEQGTHAQLSRAGGLYAELAALQFTDQAA</sequence>
<evidence type="ECO:0000256" key="5">
    <source>
        <dbReference type="ARBA" id="ARBA00022989"/>
    </source>
</evidence>
<evidence type="ECO:0000256" key="6">
    <source>
        <dbReference type="ARBA" id="ARBA00023136"/>
    </source>
</evidence>
<dbReference type="GO" id="GO:0015421">
    <property type="term" value="F:ABC-type oligopeptide transporter activity"/>
    <property type="evidence" value="ECO:0007669"/>
    <property type="project" value="TreeGrafter"/>
</dbReference>
<evidence type="ECO:0000313" key="13">
    <source>
        <dbReference type="Proteomes" id="UP000561438"/>
    </source>
</evidence>
<protein>
    <submittedName>
        <fullName evidence="12">ATP-binding cassette domain-containing protein</fullName>
    </submittedName>
</protein>
<feature type="transmembrane region" description="Helical" evidence="9">
    <location>
        <begin position="282"/>
        <end position="304"/>
    </location>
</feature>
<reference evidence="12 13" key="1">
    <citation type="submission" date="2020-06" db="EMBL/GenBank/DDBJ databases">
        <title>Altererythrobacter sp. HHU K3-1.</title>
        <authorList>
            <person name="Zhang D."/>
            <person name="Xue H."/>
        </authorList>
    </citation>
    <scope>NUCLEOTIDE SEQUENCE [LARGE SCALE GENOMIC DNA]</scope>
    <source>
        <strain evidence="12 13">HHU K3-1</strain>
    </source>
</reference>
<dbReference type="FunFam" id="3.40.50.300:FF:000218">
    <property type="entry name" value="Multidrug ABC transporter ATP-binding protein"/>
    <property type="match status" value="1"/>
</dbReference>
<evidence type="ECO:0000256" key="4">
    <source>
        <dbReference type="ARBA" id="ARBA00022840"/>
    </source>
</evidence>
<feature type="region of interest" description="Disordered" evidence="8">
    <location>
        <begin position="1"/>
        <end position="27"/>
    </location>
</feature>
<dbReference type="PANTHER" id="PTHR43394:SF1">
    <property type="entry name" value="ATP-BINDING CASSETTE SUB-FAMILY B MEMBER 10, MITOCHONDRIAL"/>
    <property type="match status" value="1"/>
</dbReference>
<keyword evidence="6 9" id="KW-0472">Membrane</keyword>
<feature type="domain" description="ABC transporter" evidence="10">
    <location>
        <begin position="382"/>
        <end position="618"/>
    </location>
</feature>
<comment type="caution">
    <text evidence="12">The sequence shown here is derived from an EMBL/GenBank/DDBJ whole genome shotgun (WGS) entry which is preliminary data.</text>
</comment>
<evidence type="ECO:0000256" key="7">
    <source>
        <dbReference type="ARBA" id="ARBA00024725"/>
    </source>
</evidence>
<evidence type="ECO:0000256" key="2">
    <source>
        <dbReference type="ARBA" id="ARBA00022692"/>
    </source>
</evidence>
<accession>A0A850H3D9</accession>
<dbReference type="InterPro" id="IPR003593">
    <property type="entry name" value="AAA+_ATPase"/>
</dbReference>
<keyword evidence="13" id="KW-1185">Reference proteome</keyword>
<feature type="transmembrane region" description="Helical" evidence="9">
    <location>
        <begin position="204"/>
        <end position="223"/>
    </location>
</feature>
<dbReference type="GO" id="GO:0005524">
    <property type="term" value="F:ATP binding"/>
    <property type="evidence" value="ECO:0007669"/>
    <property type="project" value="UniProtKB-KW"/>
</dbReference>
<evidence type="ECO:0000313" key="12">
    <source>
        <dbReference type="EMBL" id="NVD45176.1"/>
    </source>
</evidence>
<dbReference type="GO" id="GO:0016887">
    <property type="term" value="F:ATP hydrolysis activity"/>
    <property type="evidence" value="ECO:0007669"/>
    <property type="project" value="InterPro"/>
</dbReference>
<dbReference type="InterPro" id="IPR011527">
    <property type="entry name" value="ABC1_TM_dom"/>
</dbReference>
<dbReference type="SUPFAM" id="SSF90123">
    <property type="entry name" value="ABC transporter transmembrane region"/>
    <property type="match status" value="1"/>
</dbReference>
<evidence type="ECO:0000259" key="11">
    <source>
        <dbReference type="PROSITE" id="PS50929"/>
    </source>
</evidence>
<dbReference type="InterPro" id="IPR003439">
    <property type="entry name" value="ABC_transporter-like_ATP-bd"/>
</dbReference>
<dbReference type="PANTHER" id="PTHR43394">
    <property type="entry name" value="ATP-DEPENDENT PERMEASE MDL1, MITOCHONDRIAL"/>
    <property type="match status" value="1"/>
</dbReference>
<proteinExistence type="predicted"/>
<evidence type="ECO:0000256" key="1">
    <source>
        <dbReference type="ARBA" id="ARBA00004651"/>
    </source>
</evidence>